<feature type="domain" description="DUF8154" evidence="1">
    <location>
        <begin position="1"/>
        <end position="160"/>
    </location>
</feature>
<dbReference type="InterPro" id="IPR058467">
    <property type="entry name" value="DUF8154"/>
</dbReference>
<dbReference type="GeneID" id="68617042"/>
<dbReference type="EMBL" id="BAABKX010000013">
    <property type="protein sequence ID" value="GAA5052660.1"/>
    <property type="molecule type" value="Genomic_DNA"/>
</dbReference>
<evidence type="ECO:0000313" key="2">
    <source>
        <dbReference type="EMBL" id="GAA5052660.1"/>
    </source>
</evidence>
<dbReference type="AlphaFoldDB" id="A0AAV3UIX0"/>
<evidence type="ECO:0000313" key="3">
    <source>
        <dbReference type="Proteomes" id="UP001501729"/>
    </source>
</evidence>
<reference evidence="2 3" key="1">
    <citation type="journal article" date="2019" name="Int. J. Syst. Evol. Microbiol.">
        <title>The Global Catalogue of Microorganisms (GCM) 10K type strain sequencing project: providing services to taxonomists for standard genome sequencing and annotation.</title>
        <authorList>
            <consortium name="The Broad Institute Genomics Platform"/>
            <consortium name="The Broad Institute Genome Sequencing Center for Infectious Disease"/>
            <person name="Wu L."/>
            <person name="Ma J."/>
        </authorList>
    </citation>
    <scope>NUCLEOTIDE SEQUENCE [LARGE SCALE GENOMIC DNA]</scope>
    <source>
        <strain evidence="2 3">JCM 17504</strain>
    </source>
</reference>
<protein>
    <recommendedName>
        <fullName evidence="1">DUF8154 domain-containing protein</fullName>
    </recommendedName>
</protein>
<dbReference type="Proteomes" id="UP001501729">
    <property type="component" value="Unassembled WGS sequence"/>
</dbReference>
<name>A0AAV3UIX0_9EURY</name>
<comment type="caution">
    <text evidence="2">The sequence shown here is derived from an EMBL/GenBank/DDBJ whole genome shotgun (WGS) entry which is preliminary data.</text>
</comment>
<dbReference type="RefSeq" id="WP_227778287.1">
    <property type="nucleotide sequence ID" value="NZ_BAABKX010000013.1"/>
</dbReference>
<gene>
    <name evidence="2" type="ORF">GCM10025751_29010</name>
</gene>
<dbReference type="Pfam" id="PF26481">
    <property type="entry name" value="DUF8154"/>
    <property type="match status" value="1"/>
</dbReference>
<sequence length="162" mass="18223">MSGNQIESLVDEVQAAFDRRPSDIEDGLDTESADILQLRKSCRLLAGADILLDRGFHTIVIEASFVAIERVIEFKFLESGIEPRDLPGTHPGVYREAATRGILSESVAEDLKDLWRNHRAKTYYQDGLAAKERAEKMYELASEVHLFIVNLSSKKHECLCDS</sequence>
<organism evidence="2 3">
    <name type="scientific">Haladaptatus pallidirubidus</name>
    <dbReference type="NCBI Taxonomy" id="1008152"/>
    <lineage>
        <taxon>Archaea</taxon>
        <taxon>Methanobacteriati</taxon>
        <taxon>Methanobacteriota</taxon>
        <taxon>Stenosarchaea group</taxon>
        <taxon>Halobacteria</taxon>
        <taxon>Halobacteriales</taxon>
        <taxon>Haladaptataceae</taxon>
        <taxon>Haladaptatus</taxon>
    </lineage>
</organism>
<accession>A0AAV3UIX0</accession>
<keyword evidence="3" id="KW-1185">Reference proteome</keyword>
<evidence type="ECO:0000259" key="1">
    <source>
        <dbReference type="Pfam" id="PF26481"/>
    </source>
</evidence>
<proteinExistence type="predicted"/>